<accession>A0A833H553</accession>
<dbReference type="EMBL" id="WBUI01000001">
    <property type="protein sequence ID" value="KAB2935410.1"/>
    <property type="molecule type" value="Genomic_DNA"/>
</dbReference>
<protein>
    <submittedName>
        <fullName evidence="2">Amidohydrolase family protein</fullName>
    </submittedName>
</protein>
<reference evidence="2 3" key="1">
    <citation type="submission" date="2019-10" db="EMBL/GenBank/DDBJ databases">
        <title>Extracellular Electron Transfer in a Candidatus Methanoperedens spp. Enrichment Culture.</title>
        <authorList>
            <person name="Berger S."/>
            <person name="Rangel Shaw D."/>
            <person name="Berben T."/>
            <person name="In 'T Zandt M."/>
            <person name="Frank J."/>
            <person name="Reimann J."/>
            <person name="Jetten M.S.M."/>
            <person name="Welte C.U."/>
        </authorList>
    </citation>
    <scope>NUCLEOTIDE SEQUENCE [LARGE SCALE GENOMIC DNA]</scope>
    <source>
        <strain evidence="2">SB12</strain>
    </source>
</reference>
<dbReference type="SUPFAM" id="SSF51556">
    <property type="entry name" value="Metallo-dependent hydrolases"/>
    <property type="match status" value="1"/>
</dbReference>
<proteinExistence type="predicted"/>
<dbReference type="AlphaFoldDB" id="A0A833H553"/>
<comment type="caution">
    <text evidence="2">The sequence shown here is derived from an EMBL/GenBank/DDBJ whole genome shotgun (WGS) entry which is preliminary data.</text>
</comment>
<name>A0A833H553_9LEPT</name>
<sequence>MPSLFFDAHLHIIDPRFPISKNQGFLPDPYTVDDYRHALADLETLVTPVGGAIVSGSFQGFDQSYLLDALEILNAVEVQEARGSQYVGVTQIPYDYPDTGIMSLHRQGVRAVRFNLRRGGSESADHIEVLSRRVYDLAGWHVEFYIDAAELDDALIERLRGLPQIVVDHLGLSEAGLPALLRLVEGGARVKATGFHRGDLNWLAAMRQIHAVNPDALMFGTDLPGTRAPVPFQRADLERVLDAFAEDVLERILYENARTLYRLG</sequence>
<evidence type="ECO:0000259" key="1">
    <source>
        <dbReference type="Pfam" id="PF04909"/>
    </source>
</evidence>
<dbReference type="InterPro" id="IPR052358">
    <property type="entry name" value="Aro_Compnd_Degr_Hydrolases"/>
</dbReference>
<evidence type="ECO:0000313" key="2">
    <source>
        <dbReference type="EMBL" id="KAB2935410.1"/>
    </source>
</evidence>
<dbReference type="InterPro" id="IPR006680">
    <property type="entry name" value="Amidohydro-rel"/>
</dbReference>
<dbReference type="Gene3D" id="3.20.20.140">
    <property type="entry name" value="Metal-dependent hydrolases"/>
    <property type="match status" value="1"/>
</dbReference>
<feature type="domain" description="Amidohydrolase-related" evidence="1">
    <location>
        <begin position="7"/>
        <end position="263"/>
    </location>
</feature>
<dbReference type="Pfam" id="PF04909">
    <property type="entry name" value="Amidohydro_2"/>
    <property type="match status" value="1"/>
</dbReference>
<dbReference type="Proteomes" id="UP000460298">
    <property type="component" value="Unassembled WGS sequence"/>
</dbReference>
<dbReference type="GO" id="GO:0016787">
    <property type="term" value="F:hydrolase activity"/>
    <property type="evidence" value="ECO:0007669"/>
    <property type="project" value="UniProtKB-KW"/>
</dbReference>
<gene>
    <name evidence="2" type="ORF">F9K24_01395</name>
</gene>
<keyword evidence="2" id="KW-0378">Hydrolase</keyword>
<dbReference type="InterPro" id="IPR032466">
    <property type="entry name" value="Metal_Hydrolase"/>
</dbReference>
<organism evidence="2 3">
    <name type="scientific">Leptonema illini</name>
    <dbReference type="NCBI Taxonomy" id="183"/>
    <lineage>
        <taxon>Bacteria</taxon>
        <taxon>Pseudomonadati</taxon>
        <taxon>Spirochaetota</taxon>
        <taxon>Spirochaetia</taxon>
        <taxon>Leptospirales</taxon>
        <taxon>Leptospiraceae</taxon>
        <taxon>Leptonema</taxon>
    </lineage>
</organism>
<evidence type="ECO:0000313" key="3">
    <source>
        <dbReference type="Proteomes" id="UP000460298"/>
    </source>
</evidence>
<dbReference type="PANTHER" id="PTHR35563">
    <property type="entry name" value="BARREL METAL-DEPENDENT HYDROLASE, PUTATIVE (AFU_ORTHOLOGUE AFUA_1G16240)-RELATED"/>
    <property type="match status" value="1"/>
</dbReference>
<dbReference type="PANTHER" id="PTHR35563:SF2">
    <property type="entry name" value="BARREL METAL-DEPENDENT HYDROLASE, PUTATIVE (AFU_ORTHOLOGUE AFUA_1G16240)-RELATED"/>
    <property type="match status" value="1"/>
</dbReference>